<evidence type="ECO:0000256" key="1">
    <source>
        <dbReference type="ARBA" id="ARBA00023015"/>
    </source>
</evidence>
<protein>
    <submittedName>
        <fullName evidence="4">RNA polymerase sigma factor</fullName>
    </submittedName>
</protein>
<keyword evidence="3" id="KW-0804">Transcription</keyword>
<keyword evidence="1" id="KW-0805">Transcription regulation</keyword>
<dbReference type="PANTHER" id="PTHR43133">
    <property type="entry name" value="RNA POLYMERASE ECF-TYPE SIGMA FACTO"/>
    <property type="match status" value="1"/>
</dbReference>
<dbReference type="InterPro" id="IPR013325">
    <property type="entry name" value="RNA_pol_sigma_r2"/>
</dbReference>
<dbReference type="OrthoDB" id="270411at2"/>
<organism evidence="4 5">
    <name type="scientific">Aquisphaera giovannonii</name>
    <dbReference type="NCBI Taxonomy" id="406548"/>
    <lineage>
        <taxon>Bacteria</taxon>
        <taxon>Pseudomonadati</taxon>
        <taxon>Planctomycetota</taxon>
        <taxon>Planctomycetia</taxon>
        <taxon>Isosphaerales</taxon>
        <taxon>Isosphaeraceae</taxon>
        <taxon>Aquisphaera</taxon>
    </lineage>
</organism>
<dbReference type="Gene3D" id="1.10.1740.10">
    <property type="match status" value="1"/>
</dbReference>
<evidence type="ECO:0000313" key="4">
    <source>
        <dbReference type="EMBL" id="QEH35620.1"/>
    </source>
</evidence>
<dbReference type="PANTHER" id="PTHR43133:SF51">
    <property type="entry name" value="RNA POLYMERASE SIGMA FACTOR"/>
    <property type="match status" value="1"/>
</dbReference>
<evidence type="ECO:0000256" key="2">
    <source>
        <dbReference type="ARBA" id="ARBA00023082"/>
    </source>
</evidence>
<gene>
    <name evidence="4" type="ORF">OJF2_41730</name>
</gene>
<dbReference type="RefSeq" id="WP_148595400.1">
    <property type="nucleotide sequence ID" value="NZ_CP042997.1"/>
</dbReference>
<dbReference type="AlphaFoldDB" id="A0A5B9W6M2"/>
<accession>A0A5B9W6M2</accession>
<keyword evidence="5" id="KW-1185">Reference proteome</keyword>
<dbReference type="Proteomes" id="UP000324233">
    <property type="component" value="Chromosome"/>
</dbReference>
<dbReference type="SUPFAM" id="SSF88946">
    <property type="entry name" value="Sigma2 domain of RNA polymerase sigma factors"/>
    <property type="match status" value="1"/>
</dbReference>
<dbReference type="GO" id="GO:0006352">
    <property type="term" value="P:DNA-templated transcription initiation"/>
    <property type="evidence" value="ECO:0007669"/>
    <property type="project" value="InterPro"/>
</dbReference>
<dbReference type="EMBL" id="CP042997">
    <property type="protein sequence ID" value="QEH35620.1"/>
    <property type="molecule type" value="Genomic_DNA"/>
</dbReference>
<reference evidence="4 5" key="1">
    <citation type="submission" date="2019-08" db="EMBL/GenBank/DDBJ databases">
        <title>Deep-cultivation of Planctomycetes and their phenomic and genomic characterization uncovers novel biology.</title>
        <authorList>
            <person name="Wiegand S."/>
            <person name="Jogler M."/>
            <person name="Boedeker C."/>
            <person name="Pinto D."/>
            <person name="Vollmers J."/>
            <person name="Rivas-Marin E."/>
            <person name="Kohn T."/>
            <person name="Peeters S.H."/>
            <person name="Heuer A."/>
            <person name="Rast P."/>
            <person name="Oberbeckmann S."/>
            <person name="Bunk B."/>
            <person name="Jeske O."/>
            <person name="Meyerdierks A."/>
            <person name="Storesund J.E."/>
            <person name="Kallscheuer N."/>
            <person name="Luecker S."/>
            <person name="Lage O.M."/>
            <person name="Pohl T."/>
            <person name="Merkel B.J."/>
            <person name="Hornburger P."/>
            <person name="Mueller R.-W."/>
            <person name="Bruemmer F."/>
            <person name="Labrenz M."/>
            <person name="Spormann A.M."/>
            <person name="Op den Camp H."/>
            <person name="Overmann J."/>
            <person name="Amann R."/>
            <person name="Jetten M.S.M."/>
            <person name="Mascher T."/>
            <person name="Medema M.H."/>
            <person name="Devos D.P."/>
            <person name="Kaster A.-K."/>
            <person name="Ovreas L."/>
            <person name="Rohde M."/>
            <person name="Galperin M.Y."/>
            <person name="Jogler C."/>
        </authorList>
    </citation>
    <scope>NUCLEOTIDE SEQUENCE [LARGE SCALE GENOMIC DNA]</scope>
    <source>
        <strain evidence="4 5">OJF2</strain>
    </source>
</reference>
<dbReference type="InterPro" id="IPR039425">
    <property type="entry name" value="RNA_pol_sigma-70-like"/>
</dbReference>
<dbReference type="KEGG" id="agv:OJF2_41730"/>
<evidence type="ECO:0000313" key="5">
    <source>
        <dbReference type="Proteomes" id="UP000324233"/>
    </source>
</evidence>
<sequence>MSTPGHHEYDSCDTQFPETQWSLVLKAREPGTVRAEALNALCTRYWYPIYSFIRRKGNPPEKSRDLTQSYFCELLRKDLLLRADQGKGRFRAFLRADCSHFLVDQHRRETAALRAPEKPLLSIDLETAEGLYLMEPAHGETAERIFERNWAWTLLDRVLERLREEAEHSGDRLRFKELAAALGGAEERQSYAVIAARLGLSEQAVATAVHRLRRKYRELLRAEIAATLADPADVDDEIRALFDALSA</sequence>
<keyword evidence="2" id="KW-0731">Sigma factor</keyword>
<proteinExistence type="predicted"/>
<dbReference type="GO" id="GO:0016987">
    <property type="term" value="F:sigma factor activity"/>
    <property type="evidence" value="ECO:0007669"/>
    <property type="project" value="UniProtKB-KW"/>
</dbReference>
<name>A0A5B9W6M2_9BACT</name>
<evidence type="ECO:0000256" key="3">
    <source>
        <dbReference type="ARBA" id="ARBA00023163"/>
    </source>
</evidence>